<keyword evidence="3" id="KW-1134">Transmembrane beta strand</keyword>
<evidence type="ECO:0000256" key="2">
    <source>
        <dbReference type="ARBA" id="ARBA00022448"/>
    </source>
</evidence>
<dbReference type="GO" id="GO:0015288">
    <property type="term" value="F:porin activity"/>
    <property type="evidence" value="ECO:0007669"/>
    <property type="project" value="UniProtKB-KW"/>
</dbReference>
<dbReference type="Gene3D" id="3.30.1330.60">
    <property type="entry name" value="OmpA-like domain"/>
    <property type="match status" value="1"/>
</dbReference>
<keyword evidence="4" id="KW-0812">Transmembrane</keyword>
<dbReference type="Pfam" id="PF00691">
    <property type="entry name" value="OmpA"/>
    <property type="match status" value="1"/>
</dbReference>
<keyword evidence="9" id="KW-0998">Cell outer membrane</keyword>
<evidence type="ECO:0000256" key="1">
    <source>
        <dbReference type="ARBA" id="ARBA00004571"/>
    </source>
</evidence>
<feature type="region of interest" description="Disordered" evidence="11">
    <location>
        <begin position="304"/>
        <end position="326"/>
    </location>
</feature>
<dbReference type="Pfam" id="PF13505">
    <property type="entry name" value="OMP_b-brl"/>
    <property type="match status" value="1"/>
</dbReference>
<keyword evidence="2" id="KW-0813">Transport</keyword>
<dbReference type="CDD" id="cd07185">
    <property type="entry name" value="OmpA_C-like"/>
    <property type="match status" value="1"/>
</dbReference>
<gene>
    <name evidence="14" type="ORF">C0039_20180</name>
</gene>
<keyword evidence="5 12" id="KW-0732">Signal</keyword>
<feature type="chain" id="PRO_5014878891" evidence="12">
    <location>
        <begin position="26"/>
        <end position="340"/>
    </location>
</feature>
<protein>
    <submittedName>
        <fullName evidence="14">Porin</fullName>
    </submittedName>
</protein>
<comment type="caution">
    <text evidence="14">The sequence shown here is derived from an EMBL/GenBank/DDBJ whole genome shotgun (WGS) entry which is preliminary data.</text>
</comment>
<evidence type="ECO:0000256" key="7">
    <source>
        <dbReference type="ARBA" id="ARBA00023114"/>
    </source>
</evidence>
<dbReference type="GO" id="GO:0009279">
    <property type="term" value="C:cell outer membrane"/>
    <property type="evidence" value="ECO:0007669"/>
    <property type="project" value="UniProtKB-SubCell"/>
</dbReference>
<dbReference type="PROSITE" id="PS51123">
    <property type="entry name" value="OMPA_2"/>
    <property type="match status" value="1"/>
</dbReference>
<accession>A0A2N5WWW4</accession>
<evidence type="ECO:0000256" key="6">
    <source>
        <dbReference type="ARBA" id="ARBA00023065"/>
    </source>
</evidence>
<reference evidence="14 15" key="1">
    <citation type="submission" date="2018-01" db="EMBL/GenBank/DDBJ databases">
        <title>The draft genome sequence of Halioglobus lutimaris HF004.</title>
        <authorList>
            <person name="Du Z.-J."/>
            <person name="Shi M.-J."/>
        </authorList>
    </citation>
    <scope>NUCLEOTIDE SEQUENCE [LARGE SCALE GENOMIC DNA]</scope>
    <source>
        <strain evidence="14 15">HF004</strain>
    </source>
</reference>
<dbReference type="EMBL" id="PKUS01000050">
    <property type="protein sequence ID" value="PLW66727.1"/>
    <property type="molecule type" value="Genomic_DNA"/>
</dbReference>
<evidence type="ECO:0000256" key="8">
    <source>
        <dbReference type="ARBA" id="ARBA00023136"/>
    </source>
</evidence>
<feature type="signal peptide" evidence="12">
    <location>
        <begin position="1"/>
        <end position="25"/>
    </location>
</feature>
<dbReference type="PANTHER" id="PTHR30329:SF21">
    <property type="entry name" value="LIPOPROTEIN YIAD-RELATED"/>
    <property type="match status" value="1"/>
</dbReference>
<dbReference type="InterPro" id="IPR006665">
    <property type="entry name" value="OmpA-like"/>
</dbReference>
<proteinExistence type="predicted"/>
<dbReference type="SUPFAM" id="SSF56925">
    <property type="entry name" value="OMPA-like"/>
    <property type="match status" value="1"/>
</dbReference>
<dbReference type="SUPFAM" id="SSF103088">
    <property type="entry name" value="OmpA-like"/>
    <property type="match status" value="1"/>
</dbReference>
<dbReference type="InterPro" id="IPR027385">
    <property type="entry name" value="Beta-barrel_OMP"/>
</dbReference>
<sequence length="340" mass="36950">MKKHLLATAVACGFSLAAVAPMASAEIPLTLNMGMGLWKNDGERELDDTTTPWAGLEWAFNDNWAAEVLYADDDARFENGGGRADITTWQLGMLYYGGSYIGGPNRIRPYLAFGAGEIDVDYGDADTVETTVNGGIGARWMITPEFGLRAEARMLYSLDESRKDTLLSVGINYYLGKTKADPAPVQQIGDEDGDGVTDDIDQCPGTPAGTRVDAVGCPLPVAQVASIKLMVNFGFDSSTVQEQYFADLGELAAFLKRFEDVYVDIEGHTDSTGPEEYNQSLSQQRAQAVVDYLVAEHGIAPQRLEPKGYGETQPVADNNTEEGRAANRRVMATLEVEFEE</sequence>
<dbReference type="InterPro" id="IPR011250">
    <property type="entry name" value="OMP/PagP_B-barrel"/>
</dbReference>
<dbReference type="Gene3D" id="2.40.160.20">
    <property type="match status" value="1"/>
</dbReference>
<evidence type="ECO:0000256" key="4">
    <source>
        <dbReference type="ARBA" id="ARBA00022692"/>
    </source>
</evidence>
<keyword evidence="15" id="KW-1185">Reference proteome</keyword>
<dbReference type="InterPro" id="IPR006664">
    <property type="entry name" value="OMP_bac"/>
</dbReference>
<keyword evidence="8 10" id="KW-0472">Membrane</keyword>
<dbReference type="InterPro" id="IPR050330">
    <property type="entry name" value="Bact_OuterMem_StrucFunc"/>
</dbReference>
<evidence type="ECO:0000256" key="10">
    <source>
        <dbReference type="PROSITE-ProRule" id="PRU00473"/>
    </source>
</evidence>
<evidence type="ECO:0000259" key="13">
    <source>
        <dbReference type="PROSITE" id="PS51123"/>
    </source>
</evidence>
<feature type="domain" description="OmpA-like" evidence="13">
    <location>
        <begin position="220"/>
        <end position="338"/>
    </location>
</feature>
<dbReference type="PRINTS" id="PR01021">
    <property type="entry name" value="OMPADOMAIN"/>
</dbReference>
<dbReference type="GO" id="GO:0046930">
    <property type="term" value="C:pore complex"/>
    <property type="evidence" value="ECO:0007669"/>
    <property type="project" value="UniProtKB-KW"/>
</dbReference>
<dbReference type="AlphaFoldDB" id="A0A2N5WWW4"/>
<evidence type="ECO:0000256" key="5">
    <source>
        <dbReference type="ARBA" id="ARBA00022729"/>
    </source>
</evidence>
<dbReference type="OrthoDB" id="9805832at2"/>
<evidence type="ECO:0000313" key="15">
    <source>
        <dbReference type="Proteomes" id="UP000235005"/>
    </source>
</evidence>
<evidence type="ECO:0000256" key="12">
    <source>
        <dbReference type="SAM" id="SignalP"/>
    </source>
</evidence>
<keyword evidence="7" id="KW-0626">Porin</keyword>
<evidence type="ECO:0000256" key="9">
    <source>
        <dbReference type="ARBA" id="ARBA00023237"/>
    </source>
</evidence>
<dbReference type="InterPro" id="IPR006690">
    <property type="entry name" value="OMPA-like_CS"/>
</dbReference>
<dbReference type="PANTHER" id="PTHR30329">
    <property type="entry name" value="STATOR ELEMENT OF FLAGELLAR MOTOR COMPLEX"/>
    <property type="match status" value="1"/>
</dbReference>
<dbReference type="GO" id="GO:0006811">
    <property type="term" value="P:monoatomic ion transport"/>
    <property type="evidence" value="ECO:0007669"/>
    <property type="project" value="UniProtKB-KW"/>
</dbReference>
<comment type="subcellular location">
    <subcellularLocation>
        <location evidence="1">Cell outer membrane</location>
        <topology evidence="1">Multi-pass membrane protein</topology>
    </subcellularLocation>
</comment>
<keyword evidence="6" id="KW-0406">Ion transport</keyword>
<dbReference type="Proteomes" id="UP000235005">
    <property type="component" value="Unassembled WGS sequence"/>
</dbReference>
<evidence type="ECO:0000313" key="14">
    <source>
        <dbReference type="EMBL" id="PLW66727.1"/>
    </source>
</evidence>
<dbReference type="PROSITE" id="PS01068">
    <property type="entry name" value="OMPA_1"/>
    <property type="match status" value="1"/>
</dbReference>
<dbReference type="RefSeq" id="WP_075998654.1">
    <property type="nucleotide sequence ID" value="NZ_PKUS01000050.1"/>
</dbReference>
<evidence type="ECO:0000256" key="3">
    <source>
        <dbReference type="ARBA" id="ARBA00022452"/>
    </source>
</evidence>
<evidence type="ECO:0000256" key="11">
    <source>
        <dbReference type="SAM" id="MobiDB-lite"/>
    </source>
</evidence>
<name>A0A2N5WWW4_9GAMM</name>
<dbReference type="InterPro" id="IPR036737">
    <property type="entry name" value="OmpA-like_sf"/>
</dbReference>
<organism evidence="14 15">
    <name type="scientific">Pseudohalioglobus lutimaris</name>
    <dbReference type="NCBI Taxonomy" id="1737061"/>
    <lineage>
        <taxon>Bacteria</taxon>
        <taxon>Pseudomonadati</taxon>
        <taxon>Pseudomonadota</taxon>
        <taxon>Gammaproteobacteria</taxon>
        <taxon>Cellvibrionales</taxon>
        <taxon>Halieaceae</taxon>
        <taxon>Pseudohalioglobus</taxon>
    </lineage>
</organism>